<keyword evidence="5 18" id="KW-0479">Metal-binding</keyword>
<dbReference type="EC" id="5.1.99.6" evidence="19"/>
<dbReference type="InterPro" id="IPR030677">
    <property type="entry name" value="Nnr"/>
</dbReference>
<evidence type="ECO:0000256" key="5">
    <source>
        <dbReference type="ARBA" id="ARBA00022723"/>
    </source>
</evidence>
<keyword evidence="8 17" id="KW-0521">NADP</keyword>
<keyword evidence="11 18" id="KW-0413">Isomerase</keyword>
<dbReference type="PIRSF" id="PIRSF017184">
    <property type="entry name" value="Nnr"/>
    <property type="match status" value="1"/>
</dbReference>
<evidence type="ECO:0000256" key="4">
    <source>
        <dbReference type="ARBA" id="ARBA00009524"/>
    </source>
</evidence>
<comment type="cofactor">
    <cofactor evidence="17">
        <name>Mg(2+)</name>
        <dbReference type="ChEBI" id="CHEBI:18420"/>
    </cofactor>
</comment>
<dbReference type="PANTHER" id="PTHR12592">
    <property type="entry name" value="ATP-DEPENDENT (S)-NAD(P)H-HYDRATE DEHYDRATASE FAMILY MEMBER"/>
    <property type="match status" value="1"/>
</dbReference>
<keyword evidence="13" id="KW-0511">Multifunctional enzyme</keyword>
<evidence type="ECO:0000256" key="10">
    <source>
        <dbReference type="ARBA" id="ARBA00023027"/>
    </source>
</evidence>
<keyword evidence="10 17" id="KW-0520">NAD</keyword>
<gene>
    <name evidence="18" type="primary">nnrE</name>
    <name evidence="17" type="synonym">nnrD</name>
    <name evidence="22" type="ORF">FE840_013430</name>
</gene>
<evidence type="ECO:0000256" key="9">
    <source>
        <dbReference type="ARBA" id="ARBA00022958"/>
    </source>
</evidence>
<feature type="binding site" evidence="17">
    <location>
        <begin position="424"/>
        <end position="428"/>
    </location>
    <ligand>
        <name>AMP</name>
        <dbReference type="ChEBI" id="CHEBI:456215"/>
    </ligand>
</feature>
<comment type="function">
    <text evidence="17">Catalyzes the dehydration of the S-form of NAD(P)HX at the expense of ADP, which is converted to AMP. Together with NAD(P)HX epimerase, which catalyzes the epimerization of the S- and R-forms, the enzyme allows the repair of both epimers of NAD(P)HX, a damaged form of NAD(P)H that is a result of enzymatic or heat-dependent hydration.</text>
</comment>
<dbReference type="PANTHER" id="PTHR12592:SF0">
    <property type="entry name" value="ATP-DEPENDENT (S)-NAD(P)H-HYDRATE DEHYDRATASE"/>
    <property type="match status" value="1"/>
</dbReference>
<evidence type="ECO:0000256" key="8">
    <source>
        <dbReference type="ARBA" id="ARBA00022857"/>
    </source>
</evidence>
<feature type="binding site" evidence="17">
    <location>
        <position position="453"/>
    </location>
    <ligand>
        <name>AMP</name>
        <dbReference type="ChEBI" id="CHEBI:456215"/>
    </ligand>
</feature>
<keyword evidence="12 17" id="KW-0456">Lyase</keyword>
<dbReference type="InterPro" id="IPR036652">
    <property type="entry name" value="YjeF_N_dom_sf"/>
</dbReference>
<dbReference type="Pfam" id="PF03853">
    <property type="entry name" value="YjeF_N"/>
    <property type="match status" value="1"/>
</dbReference>
<comment type="caution">
    <text evidence="18">Lacks conserved residue(s) required for the propagation of feature annotation.</text>
</comment>
<dbReference type="InterPro" id="IPR017953">
    <property type="entry name" value="Carbohydrate_kinase_pred_CS"/>
</dbReference>
<keyword evidence="6 17" id="KW-0547">Nucleotide-binding</keyword>
<evidence type="ECO:0000313" key="23">
    <source>
        <dbReference type="Proteomes" id="UP000308530"/>
    </source>
</evidence>
<dbReference type="PROSITE" id="PS51383">
    <property type="entry name" value="YJEF_C_3"/>
    <property type="match status" value="1"/>
</dbReference>
<evidence type="ECO:0000256" key="7">
    <source>
        <dbReference type="ARBA" id="ARBA00022840"/>
    </source>
</evidence>
<dbReference type="SUPFAM" id="SSF53613">
    <property type="entry name" value="Ribokinase-like"/>
    <property type="match status" value="1"/>
</dbReference>
<feature type="binding site" evidence="18">
    <location>
        <position position="75"/>
    </location>
    <ligand>
        <name>K(+)</name>
        <dbReference type="ChEBI" id="CHEBI:29103"/>
    </ligand>
</feature>
<dbReference type="PROSITE" id="PS51385">
    <property type="entry name" value="YJEF_N"/>
    <property type="match status" value="1"/>
</dbReference>
<comment type="catalytic activity">
    <reaction evidence="1 18 19">
        <text>(6R)-NADHX = (6S)-NADHX</text>
        <dbReference type="Rhea" id="RHEA:32215"/>
        <dbReference type="ChEBI" id="CHEBI:64074"/>
        <dbReference type="ChEBI" id="CHEBI:64075"/>
        <dbReference type="EC" id="5.1.99.6"/>
    </reaction>
</comment>
<dbReference type="Pfam" id="PF01256">
    <property type="entry name" value="Carb_kinase"/>
    <property type="match status" value="1"/>
</dbReference>
<name>A0ABX6QQG7_9HYPH</name>
<feature type="binding site" evidence="18">
    <location>
        <position position="168"/>
    </location>
    <ligand>
        <name>(6S)-NADPHX</name>
        <dbReference type="ChEBI" id="CHEBI:64076"/>
    </ligand>
</feature>
<dbReference type="Gene3D" id="3.40.1190.20">
    <property type="match status" value="1"/>
</dbReference>
<evidence type="ECO:0000256" key="1">
    <source>
        <dbReference type="ARBA" id="ARBA00000013"/>
    </source>
</evidence>
<comment type="subunit">
    <text evidence="17">Homotetramer.</text>
</comment>
<evidence type="ECO:0000313" key="22">
    <source>
        <dbReference type="EMBL" id="QLF70455.1"/>
    </source>
</evidence>
<evidence type="ECO:0000256" key="19">
    <source>
        <dbReference type="PIRNR" id="PIRNR017184"/>
    </source>
</evidence>
<dbReference type="HAMAP" id="MF_01965">
    <property type="entry name" value="NADHX_dehydratase"/>
    <property type="match status" value="1"/>
</dbReference>
<dbReference type="InterPro" id="IPR004443">
    <property type="entry name" value="YjeF_N_dom"/>
</dbReference>
<comment type="similarity">
    <text evidence="17">Belongs to the NnrD/CARKD family.</text>
</comment>
<accession>A0ABX6QQG7</accession>
<evidence type="ECO:0000256" key="3">
    <source>
        <dbReference type="ARBA" id="ARBA00006001"/>
    </source>
</evidence>
<evidence type="ECO:0000256" key="12">
    <source>
        <dbReference type="ARBA" id="ARBA00023239"/>
    </source>
</evidence>
<evidence type="ECO:0000256" key="16">
    <source>
        <dbReference type="ARBA" id="ARBA00049209"/>
    </source>
</evidence>
<feature type="binding site" evidence="17">
    <location>
        <position position="333"/>
    </location>
    <ligand>
        <name>(6S)-NADPHX</name>
        <dbReference type="ChEBI" id="CHEBI:64076"/>
    </ligand>
</feature>
<dbReference type="EC" id="4.2.1.136" evidence="19"/>
<dbReference type="Gene3D" id="3.40.50.10260">
    <property type="entry name" value="YjeF N-terminal domain"/>
    <property type="match status" value="1"/>
</dbReference>
<evidence type="ECO:0000259" key="21">
    <source>
        <dbReference type="PROSITE" id="PS51385"/>
    </source>
</evidence>
<comment type="similarity">
    <text evidence="18">Belongs to the NnrE/AIBP family.</text>
</comment>
<keyword evidence="23" id="KW-1185">Reference proteome</keyword>
<feature type="binding site" evidence="18">
    <location>
        <begin position="74"/>
        <end position="78"/>
    </location>
    <ligand>
        <name>(6S)-NADPHX</name>
        <dbReference type="ChEBI" id="CHEBI:64076"/>
    </ligand>
</feature>
<feature type="binding site" evidence="18">
    <location>
        <begin position="139"/>
        <end position="145"/>
    </location>
    <ligand>
        <name>(6S)-NADPHX</name>
        <dbReference type="ChEBI" id="CHEBI:64076"/>
    </ligand>
</feature>
<comment type="similarity">
    <text evidence="4 19">In the C-terminal section; belongs to the NnrD/CARKD family.</text>
</comment>
<dbReference type="HAMAP" id="MF_01966">
    <property type="entry name" value="NADHX_epimerase"/>
    <property type="match status" value="1"/>
</dbReference>
<comment type="catalytic activity">
    <reaction evidence="15 17 19">
        <text>(6S)-NADHX + ADP = AMP + phosphate + NADH + H(+)</text>
        <dbReference type="Rhea" id="RHEA:32223"/>
        <dbReference type="ChEBI" id="CHEBI:15378"/>
        <dbReference type="ChEBI" id="CHEBI:43474"/>
        <dbReference type="ChEBI" id="CHEBI:57945"/>
        <dbReference type="ChEBI" id="CHEBI:64074"/>
        <dbReference type="ChEBI" id="CHEBI:456215"/>
        <dbReference type="ChEBI" id="CHEBI:456216"/>
        <dbReference type="EC" id="4.2.1.136"/>
    </reaction>
</comment>
<dbReference type="Proteomes" id="UP000308530">
    <property type="component" value="Chromosome"/>
</dbReference>
<dbReference type="RefSeq" id="WP_138289721.1">
    <property type="nucleotide sequence ID" value="NZ_CP058350.1"/>
</dbReference>
<feature type="binding site" evidence="17">
    <location>
        <position position="270"/>
    </location>
    <ligand>
        <name>(6S)-NADPHX</name>
        <dbReference type="ChEBI" id="CHEBI:64076"/>
    </ligand>
</feature>
<evidence type="ECO:0000256" key="14">
    <source>
        <dbReference type="ARBA" id="ARBA00025153"/>
    </source>
</evidence>
<feature type="domain" description="YjeF N-terminal" evidence="21">
    <location>
        <begin position="27"/>
        <end position="225"/>
    </location>
</feature>
<comment type="similarity">
    <text evidence="3 19">In the N-terminal section; belongs to the NnrE/AIBP family.</text>
</comment>
<evidence type="ECO:0000256" key="18">
    <source>
        <dbReference type="HAMAP-Rule" id="MF_01966"/>
    </source>
</evidence>
<sequence>MPKTQEFVVQTAGEIWTTDVVLAPKAMAEVDAAAIASGIPGYDLMERAGQAVAATALRSFPEANRYIVLCGPGNNGGDGYVAARELAACGASAELYHVEELDRLSGDARTAFERCHLPANPLPTYQMQPGDVIIDAIFGAGLSRDLPPELAERINAITAAGLPVLAVDLPSGIDGATGEMRGAAFTASKTVTFMAQKPGHLLLPGRDHCGSVEIVDIGIPRRMVEAARGALKRNHPGLWQADLPRANLADHKYRRGHVSVFSGPFNGTGACRLSAAAAARSGAGIVAVAARRSAVAALVPHLTSIMLHSVDNELDLAHYLDDPRHQTFVLGPGFGDFAQARSFALAIGHAQRTLVLDADGITAFKGKVDELRDAFADVTPRLVLTPHEGEFHRLFPEIAAENAKGKVEKTRDAAGLLGAIVVYKGADTVIAAPDGSAAINDNAPPWLATAGSGDVLAGMIAGLIAQRVPPFAASCAAVYLHGEAAKLAGSPMTAEDLLEAITAAMASITQD</sequence>
<evidence type="ECO:0000256" key="6">
    <source>
        <dbReference type="ARBA" id="ARBA00022741"/>
    </source>
</evidence>
<feature type="binding site" evidence="18">
    <location>
        <position position="171"/>
    </location>
    <ligand>
        <name>K(+)</name>
        <dbReference type="ChEBI" id="CHEBI:29103"/>
    </ligand>
</feature>
<comment type="catalytic activity">
    <reaction evidence="16 17 19">
        <text>(6S)-NADPHX + ADP = AMP + phosphate + NADPH + H(+)</text>
        <dbReference type="Rhea" id="RHEA:32235"/>
        <dbReference type="ChEBI" id="CHEBI:15378"/>
        <dbReference type="ChEBI" id="CHEBI:43474"/>
        <dbReference type="ChEBI" id="CHEBI:57783"/>
        <dbReference type="ChEBI" id="CHEBI:64076"/>
        <dbReference type="ChEBI" id="CHEBI:456215"/>
        <dbReference type="ChEBI" id="CHEBI:456216"/>
        <dbReference type="EC" id="4.2.1.136"/>
    </reaction>
</comment>
<comment type="function">
    <text evidence="14 19">Bifunctional enzyme that catalyzes the epimerization of the S- and R-forms of NAD(P)HX and the dehydration of the S-form of NAD(P)HX at the expense of ADP, which is converted to AMP. This allows the repair of both epimers of NAD(P)HX, a damaged form of NAD(P)H that is a result of enzymatic or heat-dependent hydration.</text>
</comment>
<dbReference type="NCBIfam" id="TIGR00196">
    <property type="entry name" value="yjeF_cterm"/>
    <property type="match status" value="1"/>
</dbReference>
<dbReference type="CDD" id="cd01171">
    <property type="entry name" value="YXKO-related"/>
    <property type="match status" value="1"/>
</dbReference>
<comment type="cofactor">
    <cofactor evidence="18 19">
        <name>K(+)</name>
        <dbReference type="ChEBI" id="CHEBI:29103"/>
    </cofactor>
    <text evidence="18 19">Binds 1 potassium ion per subunit.</text>
</comment>
<evidence type="ECO:0000259" key="20">
    <source>
        <dbReference type="PROSITE" id="PS51383"/>
    </source>
</evidence>
<keyword evidence="9 18" id="KW-0630">Potassium</keyword>
<evidence type="ECO:0000256" key="17">
    <source>
        <dbReference type="HAMAP-Rule" id="MF_01965"/>
    </source>
</evidence>
<proteinExistence type="inferred from homology"/>
<dbReference type="InterPro" id="IPR000631">
    <property type="entry name" value="CARKD"/>
</dbReference>
<feature type="binding site" evidence="17">
    <location>
        <position position="387"/>
    </location>
    <ligand>
        <name>(6S)-NADPHX</name>
        <dbReference type="ChEBI" id="CHEBI:64076"/>
    </ligand>
</feature>
<dbReference type="SUPFAM" id="SSF64153">
    <property type="entry name" value="YjeF N-terminal domain-like"/>
    <property type="match status" value="1"/>
</dbReference>
<dbReference type="PROSITE" id="PS01050">
    <property type="entry name" value="YJEF_C_2"/>
    <property type="match status" value="1"/>
</dbReference>
<evidence type="ECO:0000256" key="2">
    <source>
        <dbReference type="ARBA" id="ARBA00000909"/>
    </source>
</evidence>
<evidence type="ECO:0000256" key="13">
    <source>
        <dbReference type="ARBA" id="ARBA00023268"/>
    </source>
</evidence>
<keyword evidence="7 17" id="KW-0067">ATP-binding</keyword>
<feature type="binding site" evidence="17">
    <location>
        <position position="454"/>
    </location>
    <ligand>
        <name>(6S)-NADPHX</name>
        <dbReference type="ChEBI" id="CHEBI:64076"/>
    </ligand>
</feature>
<evidence type="ECO:0000256" key="15">
    <source>
        <dbReference type="ARBA" id="ARBA00048238"/>
    </source>
</evidence>
<reference evidence="22 23" key="1">
    <citation type="submission" date="2020-06" db="EMBL/GenBank/DDBJ databases">
        <title>Genome sequence of Rhizobium sp strain ADMK78.</title>
        <authorList>
            <person name="Rahi P."/>
        </authorList>
    </citation>
    <scope>NUCLEOTIDE SEQUENCE [LARGE SCALE GENOMIC DNA]</scope>
    <source>
        <strain evidence="22 23">ADMK78</strain>
    </source>
</reference>
<organism evidence="22 23">
    <name type="scientific">Peteryoungia desertarenae</name>
    <dbReference type="NCBI Taxonomy" id="1813451"/>
    <lineage>
        <taxon>Bacteria</taxon>
        <taxon>Pseudomonadati</taxon>
        <taxon>Pseudomonadota</taxon>
        <taxon>Alphaproteobacteria</taxon>
        <taxon>Hyphomicrobiales</taxon>
        <taxon>Rhizobiaceae</taxon>
        <taxon>Peteryoungia</taxon>
    </lineage>
</organism>
<dbReference type="NCBIfam" id="TIGR00197">
    <property type="entry name" value="yjeF_nterm"/>
    <property type="match status" value="1"/>
</dbReference>
<feature type="domain" description="YjeF C-terminal" evidence="20">
    <location>
        <begin position="235"/>
        <end position="508"/>
    </location>
</feature>
<comment type="catalytic activity">
    <reaction evidence="2 18 19">
        <text>(6R)-NADPHX = (6S)-NADPHX</text>
        <dbReference type="Rhea" id="RHEA:32227"/>
        <dbReference type="ChEBI" id="CHEBI:64076"/>
        <dbReference type="ChEBI" id="CHEBI:64077"/>
        <dbReference type="EC" id="5.1.99.6"/>
    </reaction>
</comment>
<dbReference type="EMBL" id="CP058350">
    <property type="protein sequence ID" value="QLF70455.1"/>
    <property type="molecule type" value="Genomic_DNA"/>
</dbReference>
<evidence type="ECO:0000256" key="11">
    <source>
        <dbReference type="ARBA" id="ARBA00023235"/>
    </source>
</evidence>
<dbReference type="InterPro" id="IPR029056">
    <property type="entry name" value="Ribokinase-like"/>
</dbReference>
<feature type="binding site" evidence="18">
    <location>
        <position position="135"/>
    </location>
    <ligand>
        <name>K(+)</name>
        <dbReference type="ChEBI" id="CHEBI:29103"/>
    </ligand>
</feature>
<comment type="function">
    <text evidence="18">Catalyzes the epimerization of the S- and R-forms of NAD(P)HX, a damaged form of NAD(P)H that is a result of enzymatic or heat-dependent hydration. This is a prerequisite for the S-specific NAD(P)H-hydrate dehydratase to allow the repair of both epimers of NAD(P)HX.</text>
</comment>
<protein>
    <recommendedName>
        <fullName evidence="19">Bifunctional NAD(P)H-hydrate repair enzyme</fullName>
    </recommendedName>
    <alternativeName>
        <fullName evidence="19">Nicotinamide nucleotide repair protein</fullName>
    </alternativeName>
    <domain>
        <recommendedName>
            <fullName evidence="19">ADP-dependent (S)-NAD(P)H-hydrate dehydratase</fullName>
            <ecNumber evidence="19">4.2.1.136</ecNumber>
        </recommendedName>
        <alternativeName>
            <fullName evidence="19">ADP-dependent NAD(P)HX dehydratase</fullName>
        </alternativeName>
    </domain>
    <domain>
        <recommendedName>
            <fullName evidence="19">NAD(P)H-hydrate epimerase</fullName>
            <ecNumber evidence="19">5.1.99.6</ecNumber>
        </recommendedName>
    </domain>
</protein>